<keyword evidence="3" id="KW-1185">Reference proteome</keyword>
<dbReference type="Gene3D" id="3.20.20.190">
    <property type="entry name" value="Phosphatidylinositol (PI) phosphodiesterase"/>
    <property type="match status" value="1"/>
</dbReference>
<protein>
    <submittedName>
        <fullName evidence="2">Glycerophosphodiester phosphodiesterase</fullName>
    </submittedName>
</protein>
<accession>A0A7K0EIB8</accession>
<gene>
    <name evidence="2" type="ORF">GJJ30_09685</name>
</gene>
<dbReference type="PANTHER" id="PTHR46211:SF1">
    <property type="entry name" value="GLYCEROPHOSPHODIESTER PHOSPHODIESTERASE, CYTOPLASMIC"/>
    <property type="match status" value="1"/>
</dbReference>
<dbReference type="OrthoDB" id="384721at2"/>
<proteinExistence type="predicted"/>
<evidence type="ECO:0000313" key="2">
    <source>
        <dbReference type="EMBL" id="MRS61557.1"/>
    </source>
</evidence>
<dbReference type="AlphaFoldDB" id="A0A7K0EIB8"/>
<dbReference type="SUPFAM" id="SSF51695">
    <property type="entry name" value="PLC-like phosphodiesterases"/>
    <property type="match status" value="1"/>
</dbReference>
<dbReference type="PANTHER" id="PTHR46211">
    <property type="entry name" value="GLYCEROPHOSPHORYL DIESTER PHOSPHODIESTERASE"/>
    <property type="match status" value="1"/>
</dbReference>
<evidence type="ECO:0000259" key="1">
    <source>
        <dbReference type="PROSITE" id="PS51704"/>
    </source>
</evidence>
<dbReference type="Proteomes" id="UP000441754">
    <property type="component" value="Unassembled WGS sequence"/>
</dbReference>
<feature type="domain" description="GP-PDE" evidence="1">
    <location>
        <begin position="82"/>
        <end position="324"/>
    </location>
</feature>
<dbReference type="CDD" id="cd08566">
    <property type="entry name" value="GDPD_AtGDE_like"/>
    <property type="match status" value="1"/>
</dbReference>
<reference evidence="2 3" key="1">
    <citation type="journal article" date="2018" name="Antonie Van Leeuwenhoek">
        <title>Larkinella terrae sp. nov., isolated from soil on Jeju Island, South Korea.</title>
        <authorList>
            <person name="Ten L.N."/>
            <person name="Jeon J."/>
            <person name="Park S.J."/>
            <person name="Park S."/>
            <person name="Lee S.Y."/>
            <person name="Kim M.K."/>
            <person name="Jung H.Y."/>
        </authorList>
    </citation>
    <scope>NUCLEOTIDE SEQUENCE [LARGE SCALE GENOMIC DNA]</scope>
    <source>
        <strain evidence="2 3">KCTC 52001</strain>
    </source>
</reference>
<dbReference type="EMBL" id="WJXZ01000005">
    <property type="protein sequence ID" value="MRS61557.1"/>
    <property type="molecule type" value="Genomic_DNA"/>
</dbReference>
<dbReference type="GO" id="GO:0008081">
    <property type="term" value="F:phosphoric diester hydrolase activity"/>
    <property type="evidence" value="ECO:0007669"/>
    <property type="project" value="InterPro"/>
</dbReference>
<dbReference type="InterPro" id="IPR017946">
    <property type="entry name" value="PLC-like_Pdiesterase_TIM-brl"/>
</dbReference>
<dbReference type="GO" id="GO:0006629">
    <property type="term" value="P:lipid metabolic process"/>
    <property type="evidence" value="ECO:0007669"/>
    <property type="project" value="InterPro"/>
</dbReference>
<organism evidence="2 3">
    <name type="scientific">Larkinella terrae</name>
    <dbReference type="NCBI Taxonomy" id="2025311"/>
    <lineage>
        <taxon>Bacteria</taxon>
        <taxon>Pseudomonadati</taxon>
        <taxon>Bacteroidota</taxon>
        <taxon>Cytophagia</taxon>
        <taxon>Cytophagales</taxon>
        <taxon>Spirosomataceae</taxon>
        <taxon>Larkinella</taxon>
    </lineage>
</organism>
<name>A0A7K0EIB8_9BACT</name>
<sequence length="326" mass="36704">MRCIRHRSVFGISLINRSILKFTPLPESFGGGSFFVRTMKKLVLIGTILLNSVAVFAQKAPKYTTAKDLEAVFSYRPDRKIPLILAHRGGPQASETENSMETFRHTYQQVPEAILEMDVRMTKDSMLAMLHDDDIERTTTGKGSLKAMNWAELKTVFLRDLQGRPTRQRIPLFDEVLQWGAGRVLMAIDAKPGVDLRKVMKSIADRKALHSVFIICYSTEDALSVRKEYPDVWVAVGFNEANHGETLQKAGLSLRHLIGLSARQNREFYDRLHRAGIPCTVSTFGPGNLDEKPLSEVAQSYQTFFQTGADILTTDRPAEVRALFTK</sequence>
<evidence type="ECO:0000313" key="3">
    <source>
        <dbReference type="Proteomes" id="UP000441754"/>
    </source>
</evidence>
<dbReference type="Pfam" id="PF03009">
    <property type="entry name" value="GDPD"/>
    <property type="match status" value="1"/>
</dbReference>
<dbReference type="InterPro" id="IPR030395">
    <property type="entry name" value="GP_PDE_dom"/>
</dbReference>
<comment type="caution">
    <text evidence="2">The sequence shown here is derived from an EMBL/GenBank/DDBJ whole genome shotgun (WGS) entry which is preliminary data.</text>
</comment>
<dbReference type="PROSITE" id="PS51704">
    <property type="entry name" value="GP_PDE"/>
    <property type="match status" value="1"/>
</dbReference>